<dbReference type="EMBL" id="CP043641">
    <property type="protein sequence ID" value="QNE35446.1"/>
    <property type="molecule type" value="Genomic_DNA"/>
</dbReference>
<gene>
    <name evidence="1" type="ORF">F1C12_10110</name>
</gene>
<sequence>MTSNMKTENLNSAAADEDTLISVSFGLASSPGTYALLVGAGVSKGAGLPSAWDVLVDLTGRVADLKGETPDDPVRWYEETFETVTTYESVLERLAPTTYERQALLRTYFEPNPEEDGSAEPTEAHRAIARLVSEGAVRVIVTLNFDRLIERALREAGIEPLVIASEADIAGMPPLHTAPCCVVHLHGDYLNPPSMLNTVEELSEYGDDRRQLLERILTDYGLIAAGWSAVYDRALREAIKQSYPGRYTLTWIEPGTPGEEATQLRLSKNGVLVQTDADRGFGRLADAVQSMRSRHARHPLTLATAVETAKRELAGGKVSISLHDTIAAEFRRLYELEDIRNPSGSSDSALSDIVARIDEAAEVVDGLIATLAYWGDEVTDRWWIDELPRFAQAGEGSGSTLLLERRLIAGSAMFYTAGVAAVAAQRYGLLRQLFTLTRESQFTGRREPLASCLAIDHFTVNIPEGGRRPYSVVAPILDEAFPVPAEKREQWWQLFEVLRNAALLMDDTLFQRDYLDYAHTRKALGNAEQSRTGAIRLGNSVNKAAAEQRISEAQKSLKEQLREITRLVFPTPVHLRAAMSGERNSYLIPVAEQLAAELAVDGQRHPLIRTGFADEAERLECAVLAVSIKFGELGRETARGRIHSGAGFGVIASKVWLDSVF</sequence>
<name>A0A7G6YAD1_9MICO</name>
<accession>A0A7G6YAD1</accession>
<dbReference type="AlphaFoldDB" id="A0A7G6YAD1"/>
<dbReference type="Proteomes" id="UP000515511">
    <property type="component" value="Chromosome"/>
</dbReference>
<evidence type="ECO:0000313" key="2">
    <source>
        <dbReference type="Proteomes" id="UP000515511"/>
    </source>
</evidence>
<organism evidence="1 2">
    <name type="scientific">Leifsonia shinshuensis</name>
    <dbReference type="NCBI Taxonomy" id="150026"/>
    <lineage>
        <taxon>Bacteria</taxon>
        <taxon>Bacillati</taxon>
        <taxon>Actinomycetota</taxon>
        <taxon>Actinomycetes</taxon>
        <taxon>Micrococcales</taxon>
        <taxon>Microbacteriaceae</taxon>
        <taxon>Leifsonia</taxon>
    </lineage>
</organism>
<proteinExistence type="predicted"/>
<evidence type="ECO:0000313" key="1">
    <source>
        <dbReference type="EMBL" id="QNE35446.1"/>
    </source>
</evidence>
<dbReference type="SUPFAM" id="SSF52467">
    <property type="entry name" value="DHS-like NAD/FAD-binding domain"/>
    <property type="match status" value="1"/>
</dbReference>
<dbReference type="KEGG" id="lse:F1C12_10110"/>
<dbReference type="Pfam" id="PF13289">
    <property type="entry name" value="SIR2_2"/>
    <property type="match status" value="1"/>
</dbReference>
<protein>
    <submittedName>
        <fullName evidence="1">Uncharacterized protein</fullName>
    </submittedName>
</protein>
<dbReference type="Gene3D" id="3.40.50.1220">
    <property type="entry name" value="TPP-binding domain"/>
    <property type="match status" value="1"/>
</dbReference>
<reference evidence="2" key="1">
    <citation type="submission" date="2019-09" db="EMBL/GenBank/DDBJ databases">
        <title>Antimicrobial potential of Antarctic Bacteria.</title>
        <authorList>
            <person name="Benaud N."/>
            <person name="Edwards R.J."/>
            <person name="Ferrari B.C."/>
        </authorList>
    </citation>
    <scope>NUCLEOTIDE SEQUENCE [LARGE SCALE GENOMIC DNA]</scope>
    <source>
        <strain evidence="2">INR9</strain>
    </source>
</reference>
<dbReference type="InterPro" id="IPR029035">
    <property type="entry name" value="DHS-like_NAD/FAD-binding_dom"/>
</dbReference>
<dbReference type="RefSeq" id="WP_185278607.1">
    <property type="nucleotide sequence ID" value="NZ_CP043641.1"/>
</dbReference>